<dbReference type="InterPro" id="IPR017896">
    <property type="entry name" value="4Fe4S_Fe-S-bd"/>
</dbReference>
<feature type="non-terminal residue" evidence="2">
    <location>
        <position position="167"/>
    </location>
</feature>
<dbReference type="PANTHER" id="PTHR32479:SF17">
    <property type="entry name" value="GLYCOLATE OXIDASE IRON-SULFUR SUBUNIT"/>
    <property type="match status" value="1"/>
</dbReference>
<protein>
    <submittedName>
        <fullName evidence="2">Glycolate oxidase iron-sulfur subunit</fullName>
    </submittedName>
</protein>
<dbReference type="EMBL" id="AUZZ01004830">
    <property type="protein sequence ID" value="EQD51791.1"/>
    <property type="molecule type" value="Genomic_DNA"/>
</dbReference>
<gene>
    <name evidence="2" type="ORF">B2A_06786</name>
</gene>
<dbReference type="PROSITE" id="PS51379">
    <property type="entry name" value="4FE4S_FER_2"/>
    <property type="match status" value="2"/>
</dbReference>
<reference evidence="2" key="1">
    <citation type="submission" date="2013-08" db="EMBL/GenBank/DDBJ databases">
        <authorList>
            <person name="Mendez C."/>
            <person name="Richter M."/>
            <person name="Ferrer M."/>
            <person name="Sanchez J."/>
        </authorList>
    </citation>
    <scope>NUCLEOTIDE SEQUENCE</scope>
</reference>
<name>T0ZU20_9ZZZZ</name>
<dbReference type="InterPro" id="IPR017900">
    <property type="entry name" value="4Fe4S_Fe_S_CS"/>
</dbReference>
<dbReference type="SUPFAM" id="SSF46548">
    <property type="entry name" value="alpha-helical ferredoxin"/>
    <property type="match status" value="1"/>
</dbReference>
<organism evidence="2">
    <name type="scientific">mine drainage metagenome</name>
    <dbReference type="NCBI Taxonomy" id="410659"/>
    <lineage>
        <taxon>unclassified sequences</taxon>
        <taxon>metagenomes</taxon>
        <taxon>ecological metagenomes</taxon>
    </lineage>
</organism>
<dbReference type="Gene3D" id="1.10.1060.10">
    <property type="entry name" value="Alpha-helical ferredoxin"/>
    <property type="match status" value="1"/>
</dbReference>
<dbReference type="InterPro" id="IPR009051">
    <property type="entry name" value="Helical_ferredxn"/>
</dbReference>
<dbReference type="GO" id="GO:0051536">
    <property type="term" value="F:iron-sulfur cluster binding"/>
    <property type="evidence" value="ECO:0007669"/>
    <property type="project" value="InterPro"/>
</dbReference>
<dbReference type="AlphaFoldDB" id="T0ZU20"/>
<feature type="non-terminal residue" evidence="2">
    <location>
        <position position="1"/>
    </location>
</feature>
<dbReference type="PANTHER" id="PTHR32479">
    <property type="entry name" value="GLYCOLATE OXIDASE IRON-SULFUR SUBUNIT"/>
    <property type="match status" value="1"/>
</dbReference>
<sequence>DAPSGCATQSWAENRCFRPDRFEFGLTRAWFYIVSKIARKPEMTAPLRRYGFEDAERCVQCALCLTHCPTYRLTHDESESPRGRLAMLAAWDRDEAPLDPSMRRALDHCLGCLACEAVCPAEVPYGKLIDRYHEVTASPTRAPSVRLLVWLTHQHGKAAWLHRLLAG</sequence>
<comment type="caution">
    <text evidence="2">The sequence shown here is derived from an EMBL/GenBank/DDBJ whole genome shotgun (WGS) entry which is preliminary data.</text>
</comment>
<evidence type="ECO:0000313" key="2">
    <source>
        <dbReference type="EMBL" id="EQD51791.1"/>
    </source>
</evidence>
<dbReference type="Pfam" id="PF13183">
    <property type="entry name" value="Fer4_8"/>
    <property type="match status" value="1"/>
</dbReference>
<feature type="domain" description="4Fe-4S ferredoxin-type" evidence="1">
    <location>
        <begin position="48"/>
        <end position="78"/>
    </location>
</feature>
<dbReference type="PROSITE" id="PS00198">
    <property type="entry name" value="4FE4S_FER_1"/>
    <property type="match status" value="2"/>
</dbReference>
<accession>T0ZU20</accession>
<feature type="domain" description="4Fe-4S ferredoxin-type" evidence="1">
    <location>
        <begin position="100"/>
        <end position="131"/>
    </location>
</feature>
<proteinExistence type="predicted"/>
<evidence type="ECO:0000259" key="1">
    <source>
        <dbReference type="PROSITE" id="PS51379"/>
    </source>
</evidence>
<reference evidence="2" key="2">
    <citation type="journal article" date="2014" name="ISME J.">
        <title>Microbial stratification in low pH oxic and suboxic macroscopic growths along an acid mine drainage.</title>
        <authorList>
            <person name="Mendez-Garcia C."/>
            <person name="Mesa V."/>
            <person name="Sprenger R.R."/>
            <person name="Richter M."/>
            <person name="Diez M.S."/>
            <person name="Solano J."/>
            <person name="Bargiela R."/>
            <person name="Golyshina O.V."/>
            <person name="Manteca A."/>
            <person name="Ramos J.L."/>
            <person name="Gallego J.R."/>
            <person name="Llorente I."/>
            <person name="Martins Dos Santos V.A."/>
            <person name="Jensen O.N."/>
            <person name="Pelaez A.I."/>
            <person name="Sanchez J."/>
            <person name="Ferrer M."/>
        </authorList>
    </citation>
    <scope>NUCLEOTIDE SEQUENCE</scope>
</reference>